<evidence type="ECO:0000256" key="2">
    <source>
        <dbReference type="ARBA" id="ARBA00004141"/>
    </source>
</evidence>
<evidence type="ECO:0000313" key="18">
    <source>
        <dbReference type="EMBL" id="CAG5107137.1"/>
    </source>
</evidence>
<keyword evidence="9 14" id="KW-0472">Membrane</keyword>
<evidence type="ECO:0000259" key="17">
    <source>
        <dbReference type="Pfam" id="PF00759"/>
    </source>
</evidence>
<dbReference type="InterPro" id="IPR012341">
    <property type="entry name" value="6hp_glycosidase-like_sf"/>
</dbReference>
<evidence type="ECO:0000256" key="12">
    <source>
        <dbReference type="ARBA" id="ARBA00023326"/>
    </source>
</evidence>
<feature type="compositionally biased region" description="Basic and acidic residues" evidence="13">
    <location>
        <begin position="1022"/>
        <end position="1033"/>
    </location>
</feature>
<evidence type="ECO:0000256" key="5">
    <source>
        <dbReference type="ARBA" id="ARBA00022692"/>
    </source>
</evidence>
<keyword evidence="7 14" id="KW-1133">Transmembrane helix</keyword>
<dbReference type="PANTHER" id="PTHR22298">
    <property type="entry name" value="ENDO-1,4-BETA-GLUCANASE"/>
    <property type="match status" value="1"/>
</dbReference>
<feature type="domain" description="Ion transport" evidence="16">
    <location>
        <begin position="910"/>
        <end position="989"/>
    </location>
</feature>
<evidence type="ECO:0000256" key="3">
    <source>
        <dbReference type="ARBA" id="ARBA00007072"/>
    </source>
</evidence>
<dbReference type="InterPro" id="IPR008928">
    <property type="entry name" value="6-hairpin_glycosidase_sf"/>
</dbReference>
<evidence type="ECO:0000256" key="13">
    <source>
        <dbReference type="SAM" id="MobiDB-lite"/>
    </source>
</evidence>
<feature type="transmembrane region" description="Helical" evidence="14">
    <location>
        <begin position="960"/>
        <end position="986"/>
    </location>
</feature>
<dbReference type="Pfam" id="PF00759">
    <property type="entry name" value="Glyco_hydro_9"/>
    <property type="match status" value="1"/>
</dbReference>
<keyword evidence="10" id="KW-0119">Carbohydrate metabolism</keyword>
<feature type="signal peptide" evidence="15">
    <location>
        <begin position="1"/>
        <end position="19"/>
    </location>
</feature>
<sequence>MKKIRKLLEVLSLLITVHANQNDCPDKIFSVTDQWKDGFRGSICFKPPADYTNPEPWNITIQFDTPIENFNAQQALLKVKNVTQDNSTFVVECFPQDCKLENGKPAKFGFMGMFTEDMYDEENEIQLPKGGLNFSDGGTEVIWLLGTNVTQVIHDSSITTTKAPITASTLNPGDPTEVPTIYDMDGGTIEPITEEPELPHDWVQPEPEWAKFKLPFSSPHASKIAQLEINYPDALKKSILFYEAQRSGILPESNRIPWRHDSFLLDLGPMKEKLHGGYFDAGDHMKFTFPMAFSMTMLSWGLLQYWETYESIGELENAVDQIKWGVDWLVKANARENVLFVVVGDPKKDHDYWGRAENFTDFRAGQMVTEGSPGSDVAAEVAAAMAAASLVLTKWGDESIFPKQLQARAEMLIDFAASHRRMYHQSVPVLAKHYKSSGYKDELVWGAAWVYRATGKQTYFDLAKDWYNEYGMAKAPLGMRFSWDDKTIGAQVMMAQITDDLGLKAKYQLHAESYCNDIQKRSKALYTPGGLVYLDEWGPIRYAMNAAFACLLVSDQTEDVYLARRLHKWSQSQVDYVLGAKLNGFSFMVGFGKKYPLRPHHRGSSCPTNITEVCNYNFAMTDERNPIIIWGAVVGGPDRHDGYKELVGQFPLEFTIWNIDTSEYVFEDSKEKIRDFLNTFRNDLFPHDHHSVSEDSLYGRTILPCGKDASNVTFFERIFLNKDFLSSGPNSPNSHIPTFDEPHFNLGPVNQTWCYDRSSSDCISWTLSEKILKKQPGSMREIIKKNLIGRQNHQPVFRQSEALDQVAYSLGLGNVQKCSHKLSINVTREVNETAWNEDMDHYLMNRKENTLFYHKDSVEIPKQEPFLCQDDDSCIDNIKLAKTRCLTNESYGPMEIRKDFCEEKLNHTFECKETLTNPDYGYTSFDSFHMAFLTSFRLVALDAWNRLYYLTLHTSGQGYVFFYIGLVFLGSYYLINLILAVVYMAYEEEVAAVEEEIQQMEAEEAERRVRQSVMQRTSDMSADSRSDADKKDSFLNPIPELKIDTCADATPKSLHKLPLVKTLSNNSNASGFSGLSGRFNLRTPKLSPGNRLDVSNNSSIRLKLNSSSGSSTREVNSIVSDCDLNETGSEVKTLDRWNLLRLKTPDLGKLDHF</sequence>
<evidence type="ECO:0000256" key="14">
    <source>
        <dbReference type="SAM" id="Phobius"/>
    </source>
</evidence>
<proteinExistence type="inferred from homology"/>
<organism evidence="18 19">
    <name type="scientific">Oikopleura dioica</name>
    <name type="common">Tunicate</name>
    <dbReference type="NCBI Taxonomy" id="34765"/>
    <lineage>
        <taxon>Eukaryota</taxon>
        <taxon>Metazoa</taxon>
        <taxon>Chordata</taxon>
        <taxon>Tunicata</taxon>
        <taxon>Appendicularia</taxon>
        <taxon>Copelata</taxon>
        <taxon>Oikopleuridae</taxon>
        <taxon>Oikopleura</taxon>
    </lineage>
</organism>
<name>A0ABN7SYN8_OIKDI</name>
<evidence type="ECO:0000256" key="1">
    <source>
        <dbReference type="ARBA" id="ARBA00000966"/>
    </source>
</evidence>
<evidence type="ECO:0000256" key="6">
    <source>
        <dbReference type="ARBA" id="ARBA00022801"/>
    </source>
</evidence>
<comment type="catalytic activity">
    <reaction evidence="1">
        <text>Endohydrolysis of (1-&gt;4)-beta-D-glucosidic linkages in cellulose, lichenin and cereal beta-D-glucans.</text>
        <dbReference type="EC" id="3.2.1.4"/>
    </reaction>
</comment>
<keyword evidence="11" id="KW-0326">Glycosidase</keyword>
<keyword evidence="15" id="KW-0732">Signal</keyword>
<keyword evidence="8" id="KW-0136">Cellulose degradation</keyword>
<dbReference type="Proteomes" id="UP001158576">
    <property type="component" value="Chromosome 1"/>
</dbReference>
<evidence type="ECO:0000256" key="7">
    <source>
        <dbReference type="ARBA" id="ARBA00022989"/>
    </source>
</evidence>
<protein>
    <recommendedName>
        <fullName evidence="4">cellulase</fullName>
        <ecNumber evidence="4">3.2.1.4</ecNumber>
    </recommendedName>
</protein>
<evidence type="ECO:0000256" key="11">
    <source>
        <dbReference type="ARBA" id="ARBA00023295"/>
    </source>
</evidence>
<evidence type="ECO:0000256" key="8">
    <source>
        <dbReference type="ARBA" id="ARBA00023001"/>
    </source>
</evidence>
<reference evidence="18 19" key="1">
    <citation type="submission" date="2021-04" db="EMBL/GenBank/DDBJ databases">
        <authorList>
            <person name="Bliznina A."/>
        </authorList>
    </citation>
    <scope>NUCLEOTIDE SEQUENCE [LARGE SCALE GENOMIC DNA]</scope>
</reference>
<dbReference type="EMBL" id="OU015566">
    <property type="protein sequence ID" value="CAG5107137.1"/>
    <property type="molecule type" value="Genomic_DNA"/>
</dbReference>
<comment type="similarity">
    <text evidence="3">Belongs to the glycosyl hydrolase 9 (cellulase E) family.</text>
</comment>
<keyword evidence="6" id="KW-0378">Hydrolase</keyword>
<evidence type="ECO:0000256" key="10">
    <source>
        <dbReference type="ARBA" id="ARBA00023277"/>
    </source>
</evidence>
<comment type="subcellular location">
    <subcellularLocation>
        <location evidence="2">Membrane</location>
        <topology evidence="2">Multi-pass membrane protein</topology>
    </subcellularLocation>
</comment>
<dbReference type="SUPFAM" id="SSF48208">
    <property type="entry name" value="Six-hairpin glycosidases"/>
    <property type="match status" value="1"/>
</dbReference>
<evidence type="ECO:0000313" key="19">
    <source>
        <dbReference type="Proteomes" id="UP001158576"/>
    </source>
</evidence>
<dbReference type="EC" id="3.2.1.4" evidence="4"/>
<gene>
    <name evidence="18" type="ORF">OKIOD_LOCUS11929</name>
</gene>
<evidence type="ECO:0000259" key="16">
    <source>
        <dbReference type="Pfam" id="PF00520"/>
    </source>
</evidence>
<keyword evidence="5 14" id="KW-0812">Transmembrane</keyword>
<evidence type="ECO:0000256" key="9">
    <source>
        <dbReference type="ARBA" id="ARBA00023136"/>
    </source>
</evidence>
<dbReference type="InterPro" id="IPR005821">
    <property type="entry name" value="Ion_trans_dom"/>
</dbReference>
<keyword evidence="12" id="KW-0624">Polysaccharide degradation</keyword>
<keyword evidence="19" id="KW-1185">Reference proteome</keyword>
<dbReference type="Gene3D" id="1.10.287.70">
    <property type="match status" value="1"/>
</dbReference>
<accession>A0ABN7SYN8</accession>
<evidence type="ECO:0000256" key="4">
    <source>
        <dbReference type="ARBA" id="ARBA00012601"/>
    </source>
</evidence>
<feature type="region of interest" description="Disordered" evidence="13">
    <location>
        <begin position="1008"/>
        <end position="1033"/>
    </location>
</feature>
<feature type="domain" description="Glycoside hydrolase family 9" evidence="17">
    <location>
        <begin position="231"/>
        <end position="645"/>
    </location>
</feature>
<feature type="chain" id="PRO_5045549922" description="cellulase" evidence="15">
    <location>
        <begin position="20"/>
        <end position="1153"/>
    </location>
</feature>
<evidence type="ECO:0000256" key="15">
    <source>
        <dbReference type="SAM" id="SignalP"/>
    </source>
</evidence>
<dbReference type="Pfam" id="PF00520">
    <property type="entry name" value="Ion_trans"/>
    <property type="match status" value="1"/>
</dbReference>
<dbReference type="InterPro" id="IPR001701">
    <property type="entry name" value="Glyco_hydro_9"/>
</dbReference>
<dbReference type="Gene3D" id="1.50.10.10">
    <property type="match status" value="1"/>
</dbReference>